<dbReference type="Proteomes" id="UP000269226">
    <property type="component" value="Plasmid pMP19"/>
</dbReference>
<dbReference type="GeneID" id="39499526"/>
<protein>
    <recommendedName>
        <fullName evidence="1">BRCT domain-containing protein</fullName>
    </recommendedName>
</protein>
<evidence type="ECO:0000259" key="1">
    <source>
        <dbReference type="PROSITE" id="PS50172"/>
    </source>
</evidence>
<geneLocation type="plasmid" evidence="3">
    <name>pmp19 dat561 dna</name>
</geneLocation>
<feature type="domain" description="BRCT" evidence="1">
    <location>
        <begin position="1"/>
        <end position="90"/>
    </location>
</feature>
<dbReference type="RefSeq" id="WP_048593205.1">
    <property type="nucleotide sequence ID" value="NZ_AP018494.1"/>
</dbReference>
<dbReference type="AlphaFoldDB" id="A0A2Z5Y4Z0"/>
<evidence type="ECO:0000313" key="3">
    <source>
        <dbReference type="Proteomes" id="UP000269226"/>
    </source>
</evidence>
<proteinExistence type="predicted"/>
<dbReference type="PROSITE" id="PS50172">
    <property type="entry name" value="BRCT"/>
    <property type="match status" value="1"/>
</dbReference>
<dbReference type="SUPFAM" id="SSF52113">
    <property type="entry name" value="BRCT domain"/>
    <property type="match status" value="1"/>
</dbReference>
<gene>
    <name evidence="2" type="ORF">DAT561_p0019</name>
</gene>
<reference evidence="2 3" key="1">
    <citation type="submission" date="2018-01" db="EMBL/GenBank/DDBJ databases">
        <title>Whole genome sequence of Melissococcus plutonius DAT561.</title>
        <authorList>
            <person name="Okumura K."/>
            <person name="Takamatsu D."/>
            <person name="Okura M."/>
        </authorList>
    </citation>
    <scope>NUCLEOTIDE SEQUENCE [LARGE SCALE GENOMIC DNA]</scope>
    <source>
        <strain evidence="2 3">DAT561</strain>
        <plasmid evidence="3">pmp19 dat561 dna</plasmid>
    </source>
</reference>
<accession>A0A2Z5Y4Z0</accession>
<organism evidence="2 3">
    <name type="scientific">Melissococcus plutonius</name>
    <dbReference type="NCBI Taxonomy" id="33970"/>
    <lineage>
        <taxon>Bacteria</taxon>
        <taxon>Bacillati</taxon>
        <taxon>Bacillota</taxon>
        <taxon>Bacilli</taxon>
        <taxon>Lactobacillales</taxon>
        <taxon>Enterococcaceae</taxon>
        <taxon>Melissococcus</taxon>
    </lineage>
</organism>
<keyword evidence="2" id="KW-0614">Plasmid</keyword>
<dbReference type="InterPro" id="IPR001357">
    <property type="entry name" value="BRCT_dom"/>
</dbReference>
<dbReference type="Gene3D" id="3.40.50.10190">
    <property type="entry name" value="BRCT domain"/>
    <property type="match status" value="1"/>
</dbReference>
<evidence type="ECO:0000313" key="2">
    <source>
        <dbReference type="EMBL" id="BBC61881.1"/>
    </source>
</evidence>
<dbReference type="EMBL" id="AP018494">
    <property type="protein sequence ID" value="BBC61881.1"/>
    <property type="molecule type" value="Genomic_DNA"/>
</dbReference>
<dbReference type="InterPro" id="IPR036420">
    <property type="entry name" value="BRCT_dom_sf"/>
</dbReference>
<dbReference type="Pfam" id="PF00533">
    <property type="entry name" value="BRCT"/>
    <property type="match status" value="1"/>
</dbReference>
<dbReference type="CDD" id="cd17748">
    <property type="entry name" value="BRCT_DNA_ligase_like"/>
    <property type="match status" value="1"/>
</dbReference>
<name>A0A2Z5Y4Z0_9ENTE</name>
<sequence>MKNEYVVFTGTLLSMTRQQAKALVYSLGGICQSTVTQKTTLLVSGISTIDLLTNDSCSEKRKEVENLIAKGYLISIINEKEFLNLANLKLNKLVNNSY</sequence>